<comment type="subcellular location">
    <subcellularLocation>
        <location evidence="1">Cell membrane</location>
        <topology evidence="1">Multi-pass membrane protein</topology>
    </subcellularLocation>
</comment>
<dbReference type="OrthoDB" id="6422738at2759"/>
<name>A0A1L1VYQ8_IXOSC</name>
<accession>A0A1L1VYQ8</accession>
<dbReference type="GO" id="GO:0005886">
    <property type="term" value="C:plasma membrane"/>
    <property type="evidence" value="ECO:0007669"/>
    <property type="project" value="UniProtKB-SubCell"/>
</dbReference>
<dbReference type="InterPro" id="IPR017452">
    <property type="entry name" value="GPCR_Rhodpsn_7TM"/>
</dbReference>
<dbReference type="GO" id="GO:0004930">
    <property type="term" value="F:G protein-coupled receptor activity"/>
    <property type="evidence" value="ECO:0007669"/>
    <property type="project" value="UniProtKB-KW"/>
</dbReference>
<dbReference type="AlphaFoldDB" id="A0A1L1VYQ8"/>
<dbReference type="Gene3D" id="1.20.1070.10">
    <property type="entry name" value="Rhodopsin 7-helix transmembrane proteins"/>
    <property type="match status" value="1"/>
</dbReference>
<feature type="transmembrane region" description="Helical" evidence="9">
    <location>
        <begin position="129"/>
        <end position="147"/>
    </location>
</feature>
<feature type="transmembrane region" description="Helical" evidence="9">
    <location>
        <begin position="168"/>
        <end position="187"/>
    </location>
</feature>
<dbReference type="Pfam" id="PF00001">
    <property type="entry name" value="7tm_1"/>
    <property type="match status" value="1"/>
</dbReference>
<dbReference type="VEuPathDB" id="VectorBase:ISCW011612"/>
<dbReference type="SUPFAM" id="SSF81321">
    <property type="entry name" value="Family A G protein-coupled receptor-like"/>
    <property type="match status" value="1"/>
</dbReference>
<dbReference type="PANTHER" id="PTHR24241">
    <property type="entry name" value="NEUROPEPTIDE RECEPTOR-RELATED G-PROTEIN COUPLED RECEPTOR"/>
    <property type="match status" value="1"/>
</dbReference>
<dbReference type="PROSITE" id="PS00237">
    <property type="entry name" value="G_PROTEIN_RECEP_F1_1"/>
    <property type="match status" value="1"/>
</dbReference>
<keyword evidence="8" id="KW-0297">G-protein coupled receptor</keyword>
<evidence type="ECO:0000256" key="6">
    <source>
        <dbReference type="ARBA" id="ARBA00023136"/>
    </source>
</evidence>
<feature type="transmembrane region" description="Helical" evidence="9">
    <location>
        <begin position="51"/>
        <end position="73"/>
    </location>
</feature>
<dbReference type="VEuPathDB" id="VectorBase:ISCP_017832"/>
<evidence type="ECO:0000256" key="7">
    <source>
        <dbReference type="ARBA" id="ARBA00023170"/>
    </source>
</evidence>
<evidence type="ECO:0000256" key="9">
    <source>
        <dbReference type="SAM" id="Phobius"/>
    </source>
</evidence>
<keyword evidence="6 9" id="KW-0472">Membrane</keyword>
<evidence type="ECO:0000256" key="8">
    <source>
        <dbReference type="RuleBase" id="RU000688"/>
    </source>
</evidence>
<dbReference type="PANTHER" id="PTHR24241:SF190">
    <property type="entry name" value="CARDIOACCELERATORY PEPTIDE RECEPTOR-LIKE PROTEIN"/>
    <property type="match status" value="1"/>
</dbReference>
<evidence type="ECO:0000256" key="2">
    <source>
        <dbReference type="ARBA" id="ARBA00010663"/>
    </source>
</evidence>
<dbReference type="EMBL" id="KF309021">
    <property type="protein sequence ID" value="AHE76188.1"/>
    <property type="molecule type" value="mRNA"/>
</dbReference>
<reference evidence="11" key="1">
    <citation type="submission" date="2013-07" db="EMBL/GenBank/DDBJ databases">
        <title>cDNA-cloning of ACP-receptors from Ixodes scapularis.</title>
        <authorList>
            <person name="Vilhelm M.J."/>
            <person name="Hauser F."/>
            <person name="Stebegg M."/>
            <person name="Grimmelikhuijzen C.J.P."/>
        </authorList>
    </citation>
    <scope>NUCLEOTIDE SEQUENCE</scope>
</reference>
<keyword evidence="7 8" id="KW-0675">Receptor</keyword>
<dbReference type="VEuPathDB" id="VectorBase:ISCI013251"/>
<sequence>MAIPFEAAYEFRHSINTSTEDQRGDVFHNISSPDQLLPEELTFNTQSLVQVIVYTVLFVAAAAGNVPVFVSLLSKRHRKSRITLMILNLAVADLIVTFVMIPLEVGWRLTVQWRAGNAMCKLMQVLRAFGPYLSSMVLVCISLDRYFAVLHPLKVNDAQRRGKIMLSWAWIISLLCSVPQAFIFHVMEHPQFQEFEQCVTFASFPSPWHERLYNLFCLLALYGLPLAAIVICYSRIFWEIHRQSRDPQVVLLLDDVSKERQQFQGRMRLRRSDMRHMQRARNRTLRLTIIIVLAFFWCWTPYVTMVLWYQFDPDGAVHVNGYLQSSLFMFAVSNSCVNPLVYGSYSSSRKGRWCRRCPFSETGISSKTTTMAPPSVHQAVAAAVKVPPTGDCSLFSSDSSVYPYEVTIRFKGSVARTTSAGGGGPVYSCSNCSAFAGENQSCSRIEFFSFRQPKKTSSQINHSM</sequence>
<proteinExistence type="evidence at transcript level"/>
<dbReference type="CDD" id="cd15382">
    <property type="entry name" value="7tmA_AKHR"/>
    <property type="match status" value="1"/>
</dbReference>
<comment type="similarity">
    <text evidence="2 8">Belongs to the G-protein coupled receptor 1 family.</text>
</comment>
<feature type="domain" description="G-protein coupled receptors family 1 profile" evidence="10">
    <location>
        <begin position="64"/>
        <end position="342"/>
    </location>
</feature>
<evidence type="ECO:0000313" key="11">
    <source>
        <dbReference type="EMBL" id="AHE76188.1"/>
    </source>
</evidence>
<keyword evidence="5 9" id="KW-1133">Transmembrane helix</keyword>
<organism evidence="11">
    <name type="scientific">Ixodes scapularis</name>
    <name type="common">Black-legged tick</name>
    <name type="synonym">Deer tick</name>
    <dbReference type="NCBI Taxonomy" id="6945"/>
    <lineage>
        <taxon>Eukaryota</taxon>
        <taxon>Metazoa</taxon>
        <taxon>Ecdysozoa</taxon>
        <taxon>Arthropoda</taxon>
        <taxon>Chelicerata</taxon>
        <taxon>Arachnida</taxon>
        <taxon>Acari</taxon>
        <taxon>Parasitiformes</taxon>
        <taxon>Ixodida</taxon>
        <taxon>Ixodoidea</taxon>
        <taxon>Ixodidae</taxon>
        <taxon>Ixodinae</taxon>
        <taxon>Ixodes</taxon>
    </lineage>
</organism>
<keyword evidence="4 8" id="KW-0812">Transmembrane</keyword>
<feature type="transmembrane region" description="Helical" evidence="9">
    <location>
        <begin position="85"/>
        <end position="109"/>
    </location>
</feature>
<protein>
    <submittedName>
        <fullName evidence="11">ACP-R5</fullName>
    </submittedName>
</protein>
<dbReference type="VEuPathDB" id="VectorBase:ISCI011612"/>
<dbReference type="PROSITE" id="PS50262">
    <property type="entry name" value="G_PROTEIN_RECEP_F1_2"/>
    <property type="match status" value="1"/>
</dbReference>
<evidence type="ECO:0000256" key="4">
    <source>
        <dbReference type="ARBA" id="ARBA00022692"/>
    </source>
</evidence>
<feature type="transmembrane region" description="Helical" evidence="9">
    <location>
        <begin position="284"/>
        <end position="309"/>
    </location>
</feature>
<feature type="transmembrane region" description="Helical" evidence="9">
    <location>
        <begin position="321"/>
        <end position="342"/>
    </location>
</feature>
<evidence type="ECO:0000256" key="5">
    <source>
        <dbReference type="ARBA" id="ARBA00022989"/>
    </source>
</evidence>
<keyword evidence="8" id="KW-0807">Transducer</keyword>
<evidence type="ECO:0000259" key="10">
    <source>
        <dbReference type="PROSITE" id="PS50262"/>
    </source>
</evidence>
<keyword evidence="3" id="KW-1003">Cell membrane</keyword>
<evidence type="ECO:0000256" key="1">
    <source>
        <dbReference type="ARBA" id="ARBA00004651"/>
    </source>
</evidence>
<evidence type="ECO:0000256" key="3">
    <source>
        <dbReference type="ARBA" id="ARBA00022475"/>
    </source>
</evidence>
<dbReference type="PRINTS" id="PR00237">
    <property type="entry name" value="GPCRRHODOPSN"/>
</dbReference>
<dbReference type="VEuPathDB" id="VectorBase:ISCW013251"/>
<dbReference type="InterPro" id="IPR000276">
    <property type="entry name" value="GPCR_Rhodpsn"/>
</dbReference>
<feature type="transmembrane region" description="Helical" evidence="9">
    <location>
        <begin position="212"/>
        <end position="238"/>
    </location>
</feature>